<accession>A0ABU9B2R9</accession>
<evidence type="ECO:0000313" key="2">
    <source>
        <dbReference type="Proteomes" id="UP001371305"/>
    </source>
</evidence>
<evidence type="ECO:0000313" key="1">
    <source>
        <dbReference type="EMBL" id="MEK7953990.1"/>
    </source>
</evidence>
<protein>
    <recommendedName>
        <fullName evidence="3">Helix-turn-helix domain-containing protein</fullName>
    </recommendedName>
</protein>
<proteinExistence type="predicted"/>
<gene>
    <name evidence="1" type="ORF">WKV53_25970</name>
</gene>
<sequence length="74" mass="8568">MVASPDSPQLVGAEECIELIFPCEKSRPGLRTFRQWQAQGYIPVHRIGRRTYFDPVQVRAAIERRFRIAPAEVR</sequence>
<dbReference type="EMBL" id="JBBUKT010000015">
    <property type="protein sequence ID" value="MEK7953990.1"/>
    <property type="molecule type" value="Genomic_DNA"/>
</dbReference>
<dbReference type="Proteomes" id="UP001371305">
    <property type="component" value="Unassembled WGS sequence"/>
</dbReference>
<keyword evidence="2" id="KW-1185">Reference proteome</keyword>
<reference evidence="1 2" key="1">
    <citation type="submission" date="2024-04" db="EMBL/GenBank/DDBJ databases">
        <title>Luteolibacter sp. isolated from soil.</title>
        <authorList>
            <person name="An J."/>
        </authorList>
    </citation>
    <scope>NUCLEOTIDE SEQUENCE [LARGE SCALE GENOMIC DNA]</scope>
    <source>
        <strain evidence="1 2">Y139</strain>
    </source>
</reference>
<organism evidence="1 2">
    <name type="scientific">Luteolibacter soli</name>
    <dbReference type="NCBI Taxonomy" id="3135280"/>
    <lineage>
        <taxon>Bacteria</taxon>
        <taxon>Pseudomonadati</taxon>
        <taxon>Verrucomicrobiota</taxon>
        <taxon>Verrucomicrobiia</taxon>
        <taxon>Verrucomicrobiales</taxon>
        <taxon>Verrucomicrobiaceae</taxon>
        <taxon>Luteolibacter</taxon>
    </lineage>
</organism>
<dbReference type="RefSeq" id="WP_341407757.1">
    <property type="nucleotide sequence ID" value="NZ_JBBUKT010000015.1"/>
</dbReference>
<name>A0ABU9B2R9_9BACT</name>
<comment type="caution">
    <text evidence="1">The sequence shown here is derived from an EMBL/GenBank/DDBJ whole genome shotgun (WGS) entry which is preliminary data.</text>
</comment>
<evidence type="ECO:0008006" key="3">
    <source>
        <dbReference type="Google" id="ProtNLM"/>
    </source>
</evidence>